<organism evidence="1 2">
    <name type="scientific">Thermus scotoductus</name>
    <dbReference type="NCBI Taxonomy" id="37636"/>
    <lineage>
        <taxon>Bacteria</taxon>
        <taxon>Thermotogati</taxon>
        <taxon>Deinococcota</taxon>
        <taxon>Deinococci</taxon>
        <taxon>Thermales</taxon>
        <taxon>Thermaceae</taxon>
        <taxon>Thermus</taxon>
    </lineage>
</organism>
<dbReference type="EMBL" id="PEMJ01000246">
    <property type="protein sequence ID" value="RTI13994.1"/>
    <property type="molecule type" value="Genomic_DNA"/>
</dbReference>
<accession>A0A430UX76</accession>
<dbReference type="AlphaFoldDB" id="A0A430UX76"/>
<proteinExistence type="predicted"/>
<dbReference type="Proteomes" id="UP000287155">
    <property type="component" value="Unassembled WGS sequence"/>
</dbReference>
<dbReference type="RefSeq" id="WP_216641326.1">
    <property type="nucleotide sequence ID" value="NZ_PEMJ01000246.1"/>
</dbReference>
<gene>
    <name evidence="1" type="ORF">CSW27_07895</name>
</gene>
<evidence type="ECO:0000313" key="2">
    <source>
        <dbReference type="Proteomes" id="UP000287155"/>
    </source>
</evidence>
<feature type="non-terminal residue" evidence="1">
    <location>
        <position position="64"/>
    </location>
</feature>
<name>A0A430UX76_THESC</name>
<protein>
    <submittedName>
        <fullName evidence="1">Uncharacterized protein</fullName>
    </submittedName>
</protein>
<comment type="caution">
    <text evidence="1">The sequence shown here is derived from an EMBL/GenBank/DDBJ whole genome shotgun (WGS) entry which is preliminary data.</text>
</comment>
<sequence>MARLQKASRPLSQGFLQVPVAQAEAKVNGLELPFINHRNLYHKDLPKSLHIDIHLTDTKHDAHE</sequence>
<evidence type="ECO:0000313" key="1">
    <source>
        <dbReference type="EMBL" id="RTI13994.1"/>
    </source>
</evidence>
<reference evidence="1 2" key="1">
    <citation type="journal article" date="2019" name="Extremophiles">
        <title>Biogeography of thermophiles and predominance of Thermus scotoductus in domestic water heaters.</title>
        <authorList>
            <person name="Wilpiszeski R.L."/>
            <person name="Zhang Z."/>
            <person name="House C.H."/>
        </authorList>
    </citation>
    <scope>NUCLEOTIDE SEQUENCE [LARGE SCALE GENOMIC DNA]</scope>
    <source>
        <strain evidence="1 2">14_S14</strain>
    </source>
</reference>